<evidence type="ECO:0000256" key="4">
    <source>
        <dbReference type="ARBA" id="ARBA00022618"/>
    </source>
</evidence>
<dbReference type="Pfam" id="PF00589">
    <property type="entry name" value="Phage_integrase"/>
    <property type="match status" value="1"/>
</dbReference>
<dbReference type="PANTHER" id="PTHR30349">
    <property type="entry name" value="PHAGE INTEGRASE-RELATED"/>
    <property type="match status" value="1"/>
</dbReference>
<organism evidence="14 15">
    <name type="scientific">Haloplasma contractile SSD-17B</name>
    <dbReference type="NCBI Taxonomy" id="1033810"/>
    <lineage>
        <taxon>Bacteria</taxon>
        <taxon>Bacillati</taxon>
        <taxon>Mycoplasmatota</taxon>
        <taxon>Mollicutes</taxon>
        <taxon>Haloplasmatales</taxon>
        <taxon>Haloplasmataceae</taxon>
        <taxon>Haloplasma</taxon>
    </lineage>
</organism>
<keyword evidence="6 10" id="KW-0229">DNA integration</keyword>
<dbReference type="Gene3D" id="1.10.443.10">
    <property type="entry name" value="Intergrase catalytic core"/>
    <property type="match status" value="1"/>
</dbReference>
<comment type="caution">
    <text evidence="14">The sequence shown here is derived from an EMBL/GenBank/DDBJ whole genome shotgun (WGS) entry which is preliminary data.</text>
</comment>
<dbReference type="InParanoid" id="U2FL17"/>
<dbReference type="GO" id="GO:0003677">
    <property type="term" value="F:DNA binding"/>
    <property type="evidence" value="ECO:0007669"/>
    <property type="project" value="UniProtKB-UniRule"/>
</dbReference>
<evidence type="ECO:0000256" key="8">
    <source>
        <dbReference type="ARBA" id="ARBA00023172"/>
    </source>
</evidence>
<keyword evidence="8 10" id="KW-0233">DNA recombination</keyword>
<dbReference type="InterPro" id="IPR010998">
    <property type="entry name" value="Integrase_recombinase_N"/>
</dbReference>
<reference evidence="14 15" key="2">
    <citation type="journal article" date="2013" name="PLoS ONE">
        <title>INDIGO - INtegrated Data Warehouse of MIcrobial GenOmes with Examples from the Red Sea Extremophiles.</title>
        <authorList>
            <person name="Alam I."/>
            <person name="Antunes A."/>
            <person name="Kamau A.A."/>
            <person name="Ba Alawi W."/>
            <person name="Kalkatawi M."/>
            <person name="Stingl U."/>
            <person name="Bajic V.B."/>
        </authorList>
    </citation>
    <scope>NUCLEOTIDE SEQUENCE [LARGE SCALE GENOMIC DNA]</scope>
    <source>
        <strain evidence="14 15">SSD-17B</strain>
    </source>
</reference>
<dbReference type="NCBIfam" id="NF001399">
    <property type="entry name" value="PRK00283.1"/>
    <property type="match status" value="1"/>
</dbReference>
<evidence type="ECO:0000259" key="13">
    <source>
        <dbReference type="PROSITE" id="PS51900"/>
    </source>
</evidence>
<dbReference type="Proteomes" id="UP000005707">
    <property type="component" value="Unassembled WGS sequence"/>
</dbReference>
<keyword evidence="7 10" id="KW-0238">DNA-binding</keyword>
<accession>U2FL17</accession>
<dbReference type="PANTHER" id="PTHR30349:SF77">
    <property type="entry name" value="TYROSINE RECOMBINASE XERC"/>
    <property type="match status" value="1"/>
</dbReference>
<dbReference type="GO" id="GO:0007059">
    <property type="term" value="P:chromosome segregation"/>
    <property type="evidence" value="ECO:0007669"/>
    <property type="project" value="UniProtKB-UniRule"/>
</dbReference>
<keyword evidence="15" id="KW-1185">Reference proteome</keyword>
<dbReference type="eggNOG" id="COG4974">
    <property type="taxonomic scope" value="Bacteria"/>
</dbReference>
<dbReference type="InterPro" id="IPR011010">
    <property type="entry name" value="DNA_brk_join_enz"/>
</dbReference>
<dbReference type="InterPro" id="IPR050090">
    <property type="entry name" value="Tyrosine_recombinase_XerCD"/>
</dbReference>
<dbReference type="InterPro" id="IPR002104">
    <property type="entry name" value="Integrase_catalytic"/>
</dbReference>
<keyword evidence="3 10" id="KW-0963">Cytoplasm</keyword>
<evidence type="ECO:0000256" key="6">
    <source>
        <dbReference type="ARBA" id="ARBA00022908"/>
    </source>
</evidence>
<evidence type="ECO:0000256" key="9">
    <source>
        <dbReference type="ARBA" id="ARBA00023306"/>
    </source>
</evidence>
<dbReference type="GO" id="GO:0051301">
    <property type="term" value="P:cell division"/>
    <property type="evidence" value="ECO:0007669"/>
    <property type="project" value="UniProtKB-UniRule"/>
</dbReference>
<dbReference type="PROSITE" id="PS51898">
    <property type="entry name" value="TYR_RECOMBINASE"/>
    <property type="match status" value="1"/>
</dbReference>
<evidence type="ECO:0000313" key="14">
    <source>
        <dbReference type="EMBL" id="ERJ13465.1"/>
    </source>
</evidence>
<dbReference type="Pfam" id="PF02899">
    <property type="entry name" value="Phage_int_SAM_1"/>
    <property type="match status" value="1"/>
</dbReference>
<dbReference type="InterPro" id="IPR044068">
    <property type="entry name" value="CB"/>
</dbReference>
<dbReference type="NCBIfam" id="NF040815">
    <property type="entry name" value="recomb_XerA_Arch"/>
    <property type="match status" value="1"/>
</dbReference>
<dbReference type="Gene3D" id="1.10.150.130">
    <property type="match status" value="1"/>
</dbReference>
<feature type="domain" description="Tyr recombinase" evidence="12">
    <location>
        <begin position="122"/>
        <end position="307"/>
    </location>
</feature>
<feature type="active site" evidence="10">
    <location>
        <position position="262"/>
    </location>
</feature>
<dbReference type="InterPro" id="IPR023009">
    <property type="entry name" value="Tyrosine_recombinase_XerC/XerD"/>
</dbReference>
<dbReference type="EMBL" id="AFNU02000001">
    <property type="protein sequence ID" value="ERJ13465.1"/>
    <property type="molecule type" value="Genomic_DNA"/>
</dbReference>
<feature type="active site" evidence="10">
    <location>
        <position position="285"/>
    </location>
</feature>
<evidence type="ECO:0000256" key="3">
    <source>
        <dbReference type="ARBA" id="ARBA00022490"/>
    </source>
</evidence>
<keyword evidence="5 10" id="KW-0159">Chromosome partition</keyword>
<gene>
    <name evidence="10 14" type="primary">xerC</name>
    <name evidence="14" type="ORF">HLPCO_000116</name>
</gene>
<dbReference type="InterPro" id="IPR004107">
    <property type="entry name" value="Integrase_SAM-like_N"/>
</dbReference>
<evidence type="ECO:0000256" key="1">
    <source>
        <dbReference type="ARBA" id="ARBA00004496"/>
    </source>
</evidence>
<reference evidence="14 15" key="1">
    <citation type="journal article" date="2011" name="J. Bacteriol.">
        <title>Genome sequence of Haloplasma contractile, an unusual contractile bacterium from a deep-sea anoxic brine lake.</title>
        <authorList>
            <person name="Antunes A."/>
            <person name="Alam I."/>
            <person name="El Dorry H."/>
            <person name="Siam R."/>
            <person name="Robertson A."/>
            <person name="Bajic V.B."/>
            <person name="Stingl U."/>
        </authorList>
    </citation>
    <scope>NUCLEOTIDE SEQUENCE [LARGE SCALE GENOMIC DNA]</scope>
    <source>
        <strain evidence="14 15">SSD-17B</strain>
    </source>
</reference>
<dbReference type="GO" id="GO:0009037">
    <property type="term" value="F:tyrosine-based site-specific recombinase activity"/>
    <property type="evidence" value="ECO:0007669"/>
    <property type="project" value="UniProtKB-UniRule"/>
</dbReference>
<evidence type="ECO:0000256" key="10">
    <source>
        <dbReference type="HAMAP-Rule" id="MF_01808"/>
    </source>
</evidence>
<feature type="active site" evidence="10">
    <location>
        <position position="162"/>
    </location>
</feature>
<dbReference type="NCBIfam" id="TIGR02224">
    <property type="entry name" value="recomb_XerC"/>
    <property type="match status" value="1"/>
</dbReference>
<protein>
    <recommendedName>
        <fullName evidence="10 11">Tyrosine recombinase XerC</fullName>
    </recommendedName>
</protein>
<comment type="subunit">
    <text evidence="10">Forms a cyclic heterotetrameric complex composed of two molecules of XerC and two molecules of XerD.</text>
</comment>
<comment type="subcellular location">
    <subcellularLocation>
        <location evidence="1 10">Cytoplasm</location>
    </subcellularLocation>
</comment>
<proteinExistence type="inferred from homology"/>
<name>U2FL17_9MOLU</name>
<dbReference type="InterPro" id="IPR011931">
    <property type="entry name" value="Recomb_XerC"/>
</dbReference>
<evidence type="ECO:0000256" key="11">
    <source>
        <dbReference type="NCBIfam" id="TIGR02224"/>
    </source>
</evidence>
<dbReference type="PROSITE" id="PS51900">
    <property type="entry name" value="CB"/>
    <property type="match status" value="1"/>
</dbReference>
<dbReference type="AlphaFoldDB" id="U2FL17"/>
<dbReference type="InterPro" id="IPR013762">
    <property type="entry name" value="Integrase-like_cat_sf"/>
</dbReference>
<keyword evidence="4 10" id="KW-0132">Cell division</keyword>
<evidence type="ECO:0000259" key="12">
    <source>
        <dbReference type="PROSITE" id="PS51898"/>
    </source>
</evidence>
<evidence type="ECO:0000256" key="7">
    <source>
        <dbReference type="ARBA" id="ARBA00023125"/>
    </source>
</evidence>
<dbReference type="HAMAP" id="MF_01808">
    <property type="entry name" value="Recomb_XerC_XerD"/>
    <property type="match status" value="1"/>
</dbReference>
<dbReference type="STRING" id="1033810.HLPCO_000116"/>
<dbReference type="GO" id="GO:0006313">
    <property type="term" value="P:DNA transposition"/>
    <property type="evidence" value="ECO:0007669"/>
    <property type="project" value="UniProtKB-UniRule"/>
</dbReference>
<feature type="domain" description="Core-binding (CB)" evidence="13">
    <location>
        <begin position="16"/>
        <end position="101"/>
    </location>
</feature>
<dbReference type="SUPFAM" id="SSF56349">
    <property type="entry name" value="DNA breaking-rejoining enzymes"/>
    <property type="match status" value="1"/>
</dbReference>
<dbReference type="CDD" id="cd00798">
    <property type="entry name" value="INT_XerDC_C"/>
    <property type="match status" value="1"/>
</dbReference>
<dbReference type="GO" id="GO:0005737">
    <property type="term" value="C:cytoplasm"/>
    <property type="evidence" value="ECO:0007669"/>
    <property type="project" value="UniProtKB-SubCell"/>
</dbReference>
<comment type="similarity">
    <text evidence="2 10">Belongs to the 'phage' integrase family. XerC subfamily.</text>
</comment>
<evidence type="ECO:0000256" key="5">
    <source>
        <dbReference type="ARBA" id="ARBA00022829"/>
    </source>
</evidence>
<sequence length="315" mass="36746">MSSRKPKFITKGGCGLSMYDYLVEFLNYLKYERNFSKHTILNYEIDTGDYLDYAEHLKLTIQDINLQIARTYLMYLHNKGYAKKTINRKISSLRTFYKYLEFKEYVNENPFMMIKSLKTEQSLPKFFYEEEMQQIIDAAPCHDHLDLRNLALIEVLYGTGIRVSEICSLTLTDLKLESNLILVHGKGNKERYVPLAGLTKKALLCYLNESRSHLFCKTSKETEYVFLNHHGNPLSDRGVRMILNKMIKKISLKLKISPHKLRHTFATHLLNQGADLRSVQELLGHSQISTTQIYTHVSKDKLRSIYMQAHPHAKK</sequence>
<evidence type="ECO:0000313" key="15">
    <source>
        <dbReference type="Proteomes" id="UP000005707"/>
    </source>
</evidence>
<keyword evidence="9 10" id="KW-0131">Cell cycle</keyword>
<feature type="active site" evidence="10">
    <location>
        <position position="259"/>
    </location>
</feature>
<evidence type="ECO:0000256" key="2">
    <source>
        <dbReference type="ARBA" id="ARBA00006657"/>
    </source>
</evidence>
<feature type="active site" description="O-(3'-phospho-DNA)-tyrosine intermediate" evidence="10">
    <location>
        <position position="294"/>
    </location>
</feature>
<comment type="function">
    <text evidence="10">Site-specific tyrosine recombinase, which acts by catalyzing the cutting and rejoining of the recombining DNA molecules. The XerC-XerD complex is essential to convert dimers of the bacterial chromosome into monomers to permit their segregation at cell division. It also contributes to the segregational stability of plasmids.</text>
</comment>
<dbReference type="FunCoup" id="U2FL17">
    <property type="interactions" value="38"/>
</dbReference>
<feature type="active site" evidence="10">
    <location>
        <position position="186"/>
    </location>
</feature>